<keyword evidence="2" id="KW-1185">Reference proteome</keyword>
<sequence length="218" mass="24360">MLSAKIQKRNMMQKALHAVVFALLFINGFASSLRGFSTEREGPGIEHSEERELMLAIPPPVGGKEAPAYNAQIEFEEVSYLHSYMKSSSTNRSYESMIASLTISYPSDFLTVMEIKYNIFNGPANRKNLLVTIRKGPDCEEPGGKSFYNKAKVRRNPFRRKPRPVIITDENGDGSGIIEIDNGASMEENEGHVIAIYNKARLNKAEMIACGVLRRVVN</sequence>
<dbReference type="EMBL" id="BLLK01000045">
    <property type="protein sequence ID" value="GFH51830.1"/>
    <property type="molecule type" value="Genomic_DNA"/>
</dbReference>
<comment type="caution">
    <text evidence="1">The sequence shown here is derived from an EMBL/GenBank/DDBJ whole genome shotgun (WGS) entry which is preliminary data.</text>
</comment>
<name>A0AAD3H659_9STRA</name>
<evidence type="ECO:0000313" key="1">
    <source>
        <dbReference type="EMBL" id="GFH51830.1"/>
    </source>
</evidence>
<accession>A0AAD3H659</accession>
<dbReference type="AlphaFoldDB" id="A0AAD3H659"/>
<dbReference type="Proteomes" id="UP001054902">
    <property type="component" value="Unassembled WGS sequence"/>
</dbReference>
<organism evidence="1 2">
    <name type="scientific">Chaetoceros tenuissimus</name>
    <dbReference type="NCBI Taxonomy" id="426638"/>
    <lineage>
        <taxon>Eukaryota</taxon>
        <taxon>Sar</taxon>
        <taxon>Stramenopiles</taxon>
        <taxon>Ochrophyta</taxon>
        <taxon>Bacillariophyta</taxon>
        <taxon>Coscinodiscophyceae</taxon>
        <taxon>Chaetocerotophycidae</taxon>
        <taxon>Chaetocerotales</taxon>
        <taxon>Chaetocerotaceae</taxon>
        <taxon>Chaetoceros</taxon>
    </lineage>
</organism>
<reference evidence="1 2" key="1">
    <citation type="journal article" date="2021" name="Sci. Rep.">
        <title>The genome of the diatom Chaetoceros tenuissimus carries an ancient integrated fragment of an extant virus.</title>
        <authorList>
            <person name="Hongo Y."/>
            <person name="Kimura K."/>
            <person name="Takaki Y."/>
            <person name="Yoshida Y."/>
            <person name="Baba S."/>
            <person name="Kobayashi G."/>
            <person name="Nagasaki K."/>
            <person name="Hano T."/>
            <person name="Tomaru Y."/>
        </authorList>
    </citation>
    <scope>NUCLEOTIDE SEQUENCE [LARGE SCALE GENOMIC DNA]</scope>
    <source>
        <strain evidence="1 2">NIES-3715</strain>
    </source>
</reference>
<gene>
    <name evidence="1" type="ORF">CTEN210_08306</name>
</gene>
<proteinExistence type="predicted"/>
<evidence type="ECO:0000313" key="2">
    <source>
        <dbReference type="Proteomes" id="UP001054902"/>
    </source>
</evidence>
<protein>
    <submittedName>
        <fullName evidence="1">Uncharacterized protein</fullName>
    </submittedName>
</protein>